<keyword evidence="3" id="KW-1185">Reference proteome</keyword>
<dbReference type="Proteomes" id="UP000466388">
    <property type="component" value="Unassembled WGS sequence"/>
</dbReference>
<dbReference type="InterPro" id="IPR011576">
    <property type="entry name" value="Pyridox_Oxase_N"/>
</dbReference>
<feature type="domain" description="Pyridoxamine 5'-phosphate oxidase N-terminal" evidence="1">
    <location>
        <begin position="19"/>
        <end position="128"/>
    </location>
</feature>
<gene>
    <name evidence="2" type="ORF">GM612_03700</name>
</gene>
<organism evidence="2 3">
    <name type="scientific">Secundilactobacillus folii</name>
    <dbReference type="NCBI Taxonomy" id="2678357"/>
    <lineage>
        <taxon>Bacteria</taxon>
        <taxon>Bacillati</taxon>
        <taxon>Bacillota</taxon>
        <taxon>Bacilli</taxon>
        <taxon>Lactobacillales</taxon>
        <taxon>Lactobacillaceae</taxon>
        <taxon>Secundilactobacillus</taxon>
    </lineage>
</organism>
<name>A0A7X2XUE0_9LACO</name>
<accession>A0A7X2XUE0</accession>
<evidence type="ECO:0000259" key="1">
    <source>
        <dbReference type="Pfam" id="PF01243"/>
    </source>
</evidence>
<dbReference type="AlphaFoldDB" id="A0A7X2XUE0"/>
<comment type="caution">
    <text evidence="2">The sequence shown here is derived from an EMBL/GenBank/DDBJ whole genome shotgun (WGS) entry which is preliminary data.</text>
</comment>
<dbReference type="Pfam" id="PF01243">
    <property type="entry name" value="PNPOx_N"/>
    <property type="match status" value="1"/>
</dbReference>
<reference evidence="2 3" key="1">
    <citation type="submission" date="2019-11" db="EMBL/GenBank/DDBJ databases">
        <title>Lactobacillus sp. nov. CRM56-3, isolated from fermented tea leaves.</title>
        <authorList>
            <person name="Phuengjayaem S."/>
            <person name="Tanasupawat S."/>
        </authorList>
    </citation>
    <scope>NUCLEOTIDE SEQUENCE [LARGE SCALE GENOMIC DNA]</scope>
    <source>
        <strain evidence="2 3">CRM56-3</strain>
    </source>
</reference>
<dbReference type="InterPro" id="IPR012349">
    <property type="entry name" value="Split_barrel_FMN-bd"/>
</dbReference>
<proteinExistence type="predicted"/>
<protein>
    <recommendedName>
        <fullName evidence="1">Pyridoxamine 5'-phosphate oxidase N-terminal domain-containing protein</fullName>
    </recommendedName>
</protein>
<dbReference type="Gene3D" id="2.30.110.10">
    <property type="entry name" value="Electron Transport, Fmn-binding Protein, Chain A"/>
    <property type="match status" value="1"/>
</dbReference>
<sequence length="140" mass="15388">MSTKDTYNNVLEKAANLEVATETVSGHVPNVRTVNYVYFPNESANTIYFITSKDANKVKEITANNQVSFTTSPSEAGTVRVTGATATDANDKKDEIFTEMTKRYSDFQMDDQKARDGMQAYGLTFTEAEVIGADGGKVEF</sequence>
<evidence type="ECO:0000313" key="3">
    <source>
        <dbReference type="Proteomes" id="UP000466388"/>
    </source>
</evidence>
<dbReference type="RefSeq" id="WP_155431040.1">
    <property type="nucleotide sequence ID" value="NZ_WNJO01000003.1"/>
</dbReference>
<dbReference type="EMBL" id="WNJO01000003">
    <property type="protein sequence ID" value="MTV81759.1"/>
    <property type="molecule type" value="Genomic_DNA"/>
</dbReference>
<dbReference type="SUPFAM" id="SSF50475">
    <property type="entry name" value="FMN-binding split barrel"/>
    <property type="match status" value="1"/>
</dbReference>
<evidence type="ECO:0000313" key="2">
    <source>
        <dbReference type="EMBL" id="MTV81759.1"/>
    </source>
</evidence>